<gene>
    <name evidence="2" type="ORF">H9716_06225</name>
</gene>
<dbReference type="Gene3D" id="2.60.120.40">
    <property type="match status" value="1"/>
</dbReference>
<accession>A0A9D2L7U1</accession>
<dbReference type="InterPro" id="IPR008160">
    <property type="entry name" value="Collagen"/>
</dbReference>
<dbReference type="Proteomes" id="UP000886804">
    <property type="component" value="Unassembled WGS sequence"/>
</dbReference>
<reference evidence="2" key="1">
    <citation type="journal article" date="2021" name="PeerJ">
        <title>Extensive microbial diversity within the chicken gut microbiome revealed by metagenomics and culture.</title>
        <authorList>
            <person name="Gilroy R."/>
            <person name="Ravi A."/>
            <person name="Getino M."/>
            <person name="Pursley I."/>
            <person name="Horton D.L."/>
            <person name="Alikhan N.F."/>
            <person name="Baker D."/>
            <person name="Gharbi K."/>
            <person name="Hall N."/>
            <person name="Watson M."/>
            <person name="Adriaenssens E.M."/>
            <person name="Foster-Nyarko E."/>
            <person name="Jarju S."/>
            <person name="Secka A."/>
            <person name="Antonio M."/>
            <person name="Oren A."/>
            <person name="Chaudhuri R.R."/>
            <person name="La Ragione R."/>
            <person name="Hildebrand F."/>
            <person name="Pallen M.J."/>
        </authorList>
    </citation>
    <scope>NUCLEOTIDE SEQUENCE</scope>
    <source>
        <strain evidence="2">CHK188-4685</strain>
    </source>
</reference>
<feature type="region of interest" description="Disordered" evidence="1">
    <location>
        <begin position="1"/>
        <end position="60"/>
    </location>
</feature>
<evidence type="ECO:0000313" key="3">
    <source>
        <dbReference type="Proteomes" id="UP000886804"/>
    </source>
</evidence>
<keyword evidence="2" id="KW-0176">Collagen</keyword>
<dbReference type="AlphaFoldDB" id="A0A9D2L7U1"/>
<name>A0A9D2L7U1_9FIRM</name>
<sequence length="200" mass="19112">MTGVTGATGVTGITGATGPTGVTGPTGPTGVTGITGPTGPTGVTGPTGPTGATGVTGPTGSAAAAEMLSAYSTPASPASNNTPLIFDQNGPSIGSAITHGAGSSDFAVSEPGIYTAAFHGNAAPASGVNFPLAISLSLQLNGTDVPGALTQHSFHTSSDTATLSFSFPVQVTTAPSTISIMAQGGNFIYSAVSLTLTKIG</sequence>
<organism evidence="2 3">
    <name type="scientific">Candidatus Enterocloster faecavium</name>
    <dbReference type="NCBI Taxonomy" id="2838560"/>
    <lineage>
        <taxon>Bacteria</taxon>
        <taxon>Bacillati</taxon>
        <taxon>Bacillota</taxon>
        <taxon>Clostridia</taxon>
        <taxon>Lachnospirales</taxon>
        <taxon>Lachnospiraceae</taxon>
        <taxon>Enterocloster</taxon>
    </lineage>
</organism>
<reference evidence="2" key="2">
    <citation type="submission" date="2021-04" db="EMBL/GenBank/DDBJ databases">
        <authorList>
            <person name="Gilroy R."/>
        </authorList>
    </citation>
    <scope>NUCLEOTIDE SEQUENCE</scope>
    <source>
        <strain evidence="2">CHK188-4685</strain>
    </source>
</reference>
<evidence type="ECO:0000256" key="1">
    <source>
        <dbReference type="SAM" id="MobiDB-lite"/>
    </source>
</evidence>
<protein>
    <submittedName>
        <fullName evidence="2">Collagen-like protein</fullName>
    </submittedName>
</protein>
<dbReference type="InterPro" id="IPR008983">
    <property type="entry name" value="Tumour_necrosis_fac-like_dom"/>
</dbReference>
<evidence type="ECO:0000313" key="2">
    <source>
        <dbReference type="EMBL" id="HJB07450.1"/>
    </source>
</evidence>
<comment type="caution">
    <text evidence="2">The sequence shown here is derived from an EMBL/GenBank/DDBJ whole genome shotgun (WGS) entry which is preliminary data.</text>
</comment>
<proteinExistence type="predicted"/>
<dbReference type="EMBL" id="DWYS01000074">
    <property type="protein sequence ID" value="HJB07450.1"/>
    <property type="molecule type" value="Genomic_DNA"/>
</dbReference>
<dbReference type="Pfam" id="PF01391">
    <property type="entry name" value="Collagen"/>
    <property type="match status" value="1"/>
</dbReference>